<dbReference type="Pfam" id="PF02361">
    <property type="entry name" value="CbiQ"/>
    <property type="match status" value="1"/>
</dbReference>
<evidence type="ECO:0000256" key="2">
    <source>
        <dbReference type="ARBA" id="ARBA00022475"/>
    </source>
</evidence>
<evidence type="ECO:0000256" key="4">
    <source>
        <dbReference type="ARBA" id="ARBA00022989"/>
    </source>
</evidence>
<dbReference type="InterPro" id="IPR051611">
    <property type="entry name" value="ECF_transporter_component"/>
</dbReference>
<protein>
    <submittedName>
        <fullName evidence="7">Cobalt transporter</fullName>
    </submittedName>
</protein>
<evidence type="ECO:0000313" key="7">
    <source>
        <dbReference type="EMBL" id="KGM94955.1"/>
    </source>
</evidence>
<comment type="caution">
    <text evidence="7">The sequence shown here is derived from an EMBL/GenBank/DDBJ whole genome shotgun (WGS) entry which is preliminary data.</text>
</comment>
<evidence type="ECO:0000256" key="5">
    <source>
        <dbReference type="ARBA" id="ARBA00023136"/>
    </source>
</evidence>
<reference evidence="7 8" key="1">
    <citation type="submission" date="2014-01" db="EMBL/GenBank/DDBJ databases">
        <title>Plasmidome dynamics in the species complex Clostridium novyi sensu lato converts strains of independent lineages into distinctly different pathogens.</title>
        <authorList>
            <person name="Skarin H."/>
            <person name="Segerman B."/>
        </authorList>
    </citation>
    <scope>NUCLEOTIDE SEQUENCE [LARGE SCALE GENOMIC DNA]</scope>
    <source>
        <strain evidence="7 8">4552</strain>
    </source>
</reference>
<evidence type="ECO:0000313" key="8">
    <source>
        <dbReference type="Proteomes" id="UP000030012"/>
    </source>
</evidence>
<gene>
    <name evidence="7" type="ORF">Z968_10440</name>
</gene>
<keyword evidence="2" id="KW-1003">Cell membrane</keyword>
<proteinExistence type="predicted"/>
<dbReference type="EMBL" id="JENJ01000052">
    <property type="protein sequence ID" value="KGM94955.1"/>
    <property type="molecule type" value="Genomic_DNA"/>
</dbReference>
<feature type="transmembrane region" description="Helical" evidence="6">
    <location>
        <begin position="55"/>
        <end position="75"/>
    </location>
</feature>
<feature type="transmembrane region" description="Helical" evidence="6">
    <location>
        <begin position="15"/>
        <end position="48"/>
    </location>
</feature>
<comment type="subcellular location">
    <subcellularLocation>
        <location evidence="1">Membrane</location>
        <topology evidence="1">Multi-pass membrane protein</topology>
    </subcellularLocation>
</comment>
<organism evidence="7 8">
    <name type="scientific">Clostridium novyi A str. 4552</name>
    <dbReference type="NCBI Taxonomy" id="1444289"/>
    <lineage>
        <taxon>Bacteria</taxon>
        <taxon>Bacillati</taxon>
        <taxon>Bacillota</taxon>
        <taxon>Clostridia</taxon>
        <taxon>Eubacteriales</taxon>
        <taxon>Clostridiaceae</taxon>
        <taxon>Clostridium</taxon>
    </lineage>
</organism>
<evidence type="ECO:0000256" key="1">
    <source>
        <dbReference type="ARBA" id="ARBA00004141"/>
    </source>
</evidence>
<keyword evidence="3 6" id="KW-0812">Transmembrane</keyword>
<dbReference type="OrthoDB" id="3730291at2"/>
<dbReference type="GO" id="GO:0005886">
    <property type="term" value="C:plasma membrane"/>
    <property type="evidence" value="ECO:0007669"/>
    <property type="project" value="UniProtKB-ARBA"/>
</dbReference>
<name>A0A0A0I5K0_CLONO</name>
<dbReference type="Proteomes" id="UP000030012">
    <property type="component" value="Unassembled WGS sequence"/>
</dbReference>
<keyword evidence="4 6" id="KW-1133">Transmembrane helix</keyword>
<dbReference type="RefSeq" id="WP_039255960.1">
    <property type="nucleotide sequence ID" value="NZ_JENJ01000052.1"/>
</dbReference>
<dbReference type="AlphaFoldDB" id="A0A0A0I5K0"/>
<feature type="transmembrane region" description="Helical" evidence="6">
    <location>
        <begin position="213"/>
        <end position="233"/>
    </location>
</feature>
<evidence type="ECO:0000256" key="6">
    <source>
        <dbReference type="SAM" id="Phobius"/>
    </source>
</evidence>
<accession>A0A0A0I5K0</accession>
<sequence>MIYFSKGGLRFDPRIKILILFICVITATITPSLDYELEFVLLIGVFAIVNKKWKYALKTIAIYVFIYFLSLWTIYNAPGSLRGILMAFLGLVHKVYPCAMMSGIVISTTKVSEFLVAMNKSRIPQKLIIPIAVMLRYLPSIQEDWHYIKDAMKMRGISPSLKGFITSPSITVNCIYVPLMMAASKVADELTIASVTRGIENPKPRTSLIRIKINKVDICALLIFVLFLIWGIYLGR</sequence>
<dbReference type="CDD" id="cd16914">
    <property type="entry name" value="EcfT"/>
    <property type="match status" value="1"/>
</dbReference>
<dbReference type="InterPro" id="IPR003339">
    <property type="entry name" value="ABC/ECF_trnsptr_transmembrane"/>
</dbReference>
<dbReference type="PANTHER" id="PTHR34857">
    <property type="entry name" value="SLL0384 PROTEIN"/>
    <property type="match status" value="1"/>
</dbReference>
<evidence type="ECO:0000256" key="3">
    <source>
        <dbReference type="ARBA" id="ARBA00022692"/>
    </source>
</evidence>
<dbReference type="PANTHER" id="PTHR34857:SF2">
    <property type="entry name" value="SLL0384 PROTEIN"/>
    <property type="match status" value="1"/>
</dbReference>
<keyword evidence="5 6" id="KW-0472">Membrane</keyword>
<feature type="transmembrane region" description="Helical" evidence="6">
    <location>
        <begin position="95"/>
        <end position="116"/>
    </location>
</feature>